<sequence length="105" mass="12168">MTPLQKDFKDSFTKNLPDLELFTAAITRAHGKRHTEVFDVRELFLSLKEKIKKSPHDTIALEEDFKQLRTITNHYEVPSDGCETFAATYQLLSQLDDMYQQTLSS</sequence>
<name>A0ABQ6Z101_9ENTE</name>
<organism evidence="1 2">
    <name type="scientific">Candidatus Enterococcus willemsii</name>
    <dbReference type="NCBI Taxonomy" id="1857215"/>
    <lineage>
        <taxon>Bacteria</taxon>
        <taxon>Bacillati</taxon>
        <taxon>Bacillota</taxon>
        <taxon>Bacilli</taxon>
        <taxon>Lactobacillales</taxon>
        <taxon>Enterococcaceae</taxon>
        <taxon>Enterococcus</taxon>
    </lineage>
</organism>
<dbReference type="EMBL" id="MAEL01000027">
    <property type="protein sequence ID" value="KAF1305028.1"/>
    <property type="molecule type" value="Genomic_DNA"/>
</dbReference>
<dbReference type="Proteomes" id="UP000782705">
    <property type="component" value="Unassembled WGS sequence"/>
</dbReference>
<gene>
    <name evidence="1" type="ORF">BAU17_12965</name>
</gene>
<evidence type="ECO:0000313" key="2">
    <source>
        <dbReference type="Proteomes" id="UP000782705"/>
    </source>
</evidence>
<proteinExistence type="predicted"/>
<accession>A0ABQ6Z101</accession>
<evidence type="ECO:0008006" key="3">
    <source>
        <dbReference type="Google" id="ProtNLM"/>
    </source>
</evidence>
<reference evidence="1 2" key="1">
    <citation type="submission" date="2016-06" db="EMBL/GenBank/DDBJ databases">
        <title>Four novel species of enterococci isolated from chicken manure.</title>
        <authorList>
            <person name="Van Tyne D."/>
        </authorList>
    </citation>
    <scope>NUCLEOTIDE SEQUENCE [LARGE SCALE GENOMIC DNA]</scope>
    <source>
        <strain evidence="1 2">CU12B</strain>
    </source>
</reference>
<comment type="caution">
    <text evidence="1">The sequence shown here is derived from an EMBL/GenBank/DDBJ whole genome shotgun (WGS) entry which is preliminary data.</text>
</comment>
<evidence type="ECO:0000313" key="1">
    <source>
        <dbReference type="EMBL" id="KAF1305028.1"/>
    </source>
</evidence>
<dbReference type="RefSeq" id="WP_161901513.1">
    <property type="nucleotide sequence ID" value="NZ_MAEL01000027.1"/>
</dbReference>
<protein>
    <recommendedName>
        <fullName evidence="3">Iron-sulfur cluster repair di-iron protein, ric</fullName>
    </recommendedName>
</protein>
<keyword evidence="2" id="KW-1185">Reference proteome</keyword>